<dbReference type="InterPro" id="IPR052251">
    <property type="entry name" value="GH-ZnFinger_Regulators"/>
</dbReference>
<name>A0AAR2ISY8_PYGNA</name>
<proteinExistence type="predicted"/>
<dbReference type="GO" id="GO:0000981">
    <property type="term" value="F:DNA-binding transcription factor activity, RNA polymerase II-specific"/>
    <property type="evidence" value="ECO:0007669"/>
    <property type="project" value="TreeGrafter"/>
</dbReference>
<reference evidence="1" key="3">
    <citation type="submission" date="2025-09" db="UniProtKB">
        <authorList>
            <consortium name="Ensembl"/>
        </authorList>
    </citation>
    <scope>IDENTIFICATION</scope>
</reference>
<dbReference type="GO" id="GO:0005634">
    <property type="term" value="C:nucleus"/>
    <property type="evidence" value="ECO:0007669"/>
    <property type="project" value="UniProtKB-SubCell"/>
</dbReference>
<dbReference type="Ensembl" id="ENSPNAT00000066316.1">
    <property type="protein sequence ID" value="ENSPNAP00000041154.1"/>
    <property type="gene ID" value="ENSPNAG00000035353.1"/>
</dbReference>
<keyword evidence="2" id="KW-1185">Reference proteome</keyword>
<organism evidence="1 2">
    <name type="scientific">Pygocentrus nattereri</name>
    <name type="common">Red-bellied piranha</name>
    <dbReference type="NCBI Taxonomy" id="42514"/>
    <lineage>
        <taxon>Eukaryota</taxon>
        <taxon>Metazoa</taxon>
        <taxon>Chordata</taxon>
        <taxon>Craniata</taxon>
        <taxon>Vertebrata</taxon>
        <taxon>Euteleostomi</taxon>
        <taxon>Actinopterygii</taxon>
        <taxon>Neopterygii</taxon>
        <taxon>Teleostei</taxon>
        <taxon>Ostariophysi</taxon>
        <taxon>Characiformes</taxon>
        <taxon>Characoidei</taxon>
        <taxon>Pygocentrus</taxon>
    </lineage>
</organism>
<sequence>SSSHHAVRLSVLTIQKEGPFSLNSFCRLIHRRCSPWRCDEDPAPVLEGYTVALLSFARASTHLSPQCENVPDLLEKLSLSCVELLLSISNTFPEALWEQFQSSVEMAHSLLLQNGIPQLRLLFAVTRERGLWANSTLQSILNNETPQEEKSTCFLSSSSLELP</sequence>
<dbReference type="GeneTree" id="ENSGT00950000183034"/>
<dbReference type="GO" id="GO:0008270">
    <property type="term" value="F:zinc ion binding"/>
    <property type="evidence" value="ECO:0007669"/>
    <property type="project" value="UniProtKB-KW"/>
</dbReference>
<dbReference type="Proteomes" id="UP001501920">
    <property type="component" value="Chromosome 4"/>
</dbReference>
<reference evidence="1" key="2">
    <citation type="submission" date="2025-08" db="UniProtKB">
        <authorList>
            <consortium name="Ensembl"/>
        </authorList>
    </citation>
    <scope>IDENTIFICATION</scope>
</reference>
<evidence type="ECO:0000313" key="1">
    <source>
        <dbReference type="Ensembl" id="ENSPNAP00000041154.1"/>
    </source>
</evidence>
<accession>A0AAR2ISY8</accession>
<dbReference type="PANTHER" id="PTHR15507:SF14">
    <property type="entry name" value="ZINC FINGER PROTEIN 292"/>
    <property type="match status" value="1"/>
</dbReference>
<reference evidence="1 2" key="1">
    <citation type="submission" date="2020-10" db="EMBL/GenBank/DDBJ databases">
        <title>Pygocentrus nattereri (red-bellied piranha) genome, fPygNat1, primary haplotype.</title>
        <authorList>
            <person name="Myers G."/>
            <person name="Meyer A."/>
            <person name="Karagic N."/>
            <person name="Pippel M."/>
            <person name="Winkler S."/>
            <person name="Tracey A."/>
            <person name="Wood J."/>
            <person name="Formenti G."/>
            <person name="Howe K."/>
            <person name="Fedrigo O."/>
            <person name="Jarvis E.D."/>
        </authorList>
    </citation>
    <scope>NUCLEOTIDE SEQUENCE [LARGE SCALE GENOMIC DNA]</scope>
</reference>
<protein>
    <submittedName>
        <fullName evidence="1">Uncharacterized protein</fullName>
    </submittedName>
</protein>
<dbReference type="AlphaFoldDB" id="A0AAR2ISY8"/>
<evidence type="ECO:0000313" key="2">
    <source>
        <dbReference type="Proteomes" id="UP001501920"/>
    </source>
</evidence>
<dbReference type="PANTHER" id="PTHR15507">
    <property type="entry name" value="ZINC FINGER PROTEIN RLF"/>
    <property type="match status" value="1"/>
</dbReference>
<dbReference type="GO" id="GO:0003677">
    <property type="term" value="F:DNA binding"/>
    <property type="evidence" value="ECO:0007669"/>
    <property type="project" value="UniProtKB-KW"/>
</dbReference>